<evidence type="ECO:0008006" key="4">
    <source>
        <dbReference type="Google" id="ProtNLM"/>
    </source>
</evidence>
<evidence type="ECO:0000256" key="1">
    <source>
        <dbReference type="SAM" id="Phobius"/>
    </source>
</evidence>
<sequence length="152" mass="16128">MAMMSDDRAQLILIGAIALAFVILGIVVVYNGVLFTETLSSSETSQSASSAAVTEHELNQSVGCLLVWVEAESSAEDESLEDLAETNVSRFDSAYRNATVQSTPAVVQLSDIDANASGEDLQNVTVTTEYESHSLSYNRTRTIDKGCPGGGT</sequence>
<proteinExistence type="predicted"/>
<comment type="caution">
    <text evidence="2">The sequence shown here is derived from an EMBL/GenBank/DDBJ whole genome shotgun (WGS) entry which is preliminary data.</text>
</comment>
<gene>
    <name evidence="2" type="ORF">CP557_10380</name>
</gene>
<name>A0A2A5QVW2_9EURY</name>
<accession>A0A2A5QVW2</accession>
<keyword evidence="1" id="KW-0472">Membrane</keyword>
<keyword evidence="1" id="KW-1133">Transmembrane helix</keyword>
<dbReference type="Proteomes" id="UP000219689">
    <property type="component" value="Unassembled WGS sequence"/>
</dbReference>
<dbReference type="OrthoDB" id="177605at2157"/>
<dbReference type="EMBL" id="NXNI01000001">
    <property type="protein sequence ID" value="PCR90889.1"/>
    <property type="molecule type" value="Genomic_DNA"/>
</dbReference>
<reference evidence="2 3" key="1">
    <citation type="submission" date="2017-09" db="EMBL/GenBank/DDBJ databases">
        <title>Genome sequences of Natrinema ejinorence JCM 13890T.</title>
        <authorList>
            <person name="Roh S.W."/>
            <person name="Kim Y.B."/>
            <person name="Kim J.Y."/>
        </authorList>
    </citation>
    <scope>NUCLEOTIDE SEQUENCE [LARGE SCALE GENOMIC DNA]</scope>
    <source>
        <strain evidence="2 3">JCM 13890</strain>
    </source>
</reference>
<keyword evidence="1" id="KW-0812">Transmembrane</keyword>
<dbReference type="AlphaFoldDB" id="A0A2A5QVW2"/>
<keyword evidence="3" id="KW-1185">Reference proteome</keyword>
<evidence type="ECO:0000313" key="3">
    <source>
        <dbReference type="Proteomes" id="UP000219689"/>
    </source>
</evidence>
<organism evidence="2 3">
    <name type="scientific">Natrinema ejinorense</name>
    <dbReference type="NCBI Taxonomy" id="373386"/>
    <lineage>
        <taxon>Archaea</taxon>
        <taxon>Methanobacteriati</taxon>
        <taxon>Methanobacteriota</taxon>
        <taxon>Stenosarchaea group</taxon>
        <taxon>Halobacteria</taxon>
        <taxon>Halobacteriales</taxon>
        <taxon>Natrialbaceae</taxon>
        <taxon>Natrinema</taxon>
    </lineage>
</organism>
<feature type="transmembrane region" description="Helical" evidence="1">
    <location>
        <begin position="12"/>
        <end position="35"/>
    </location>
</feature>
<evidence type="ECO:0000313" key="2">
    <source>
        <dbReference type="EMBL" id="PCR90889.1"/>
    </source>
</evidence>
<protein>
    <recommendedName>
        <fullName evidence="4">Flagellin</fullName>
    </recommendedName>
</protein>